<evidence type="ECO:0000256" key="2">
    <source>
        <dbReference type="RuleBase" id="RU003860"/>
    </source>
</evidence>
<proteinExistence type="inferred from homology"/>
<name>A0AA37RY29_9GAMM</name>
<dbReference type="Gene3D" id="3.30.300.90">
    <property type="entry name" value="BolA-like"/>
    <property type="match status" value="1"/>
</dbReference>
<protein>
    <submittedName>
        <fullName evidence="4">BolA family transcriptional regulator</fullName>
    </submittedName>
</protein>
<dbReference type="InterPro" id="IPR050961">
    <property type="entry name" value="BolA/IbaG_stress_morph_reg"/>
</dbReference>
<accession>A0AA37RY29</accession>
<feature type="region of interest" description="Disordered" evidence="3">
    <location>
        <begin position="81"/>
        <end position="100"/>
    </location>
</feature>
<dbReference type="AlphaFoldDB" id="A0AA37RY29"/>
<reference evidence="4" key="1">
    <citation type="journal article" date="2014" name="Int. J. Syst. Evol. Microbiol.">
        <title>Complete genome sequence of Corynebacterium casei LMG S-19264T (=DSM 44701T), isolated from a smear-ripened cheese.</title>
        <authorList>
            <consortium name="US DOE Joint Genome Institute (JGI-PGF)"/>
            <person name="Walter F."/>
            <person name="Albersmeier A."/>
            <person name="Kalinowski J."/>
            <person name="Ruckert C."/>
        </authorList>
    </citation>
    <scope>NUCLEOTIDE SEQUENCE</scope>
    <source>
        <strain evidence="4">NBRC 101628</strain>
    </source>
</reference>
<comment type="similarity">
    <text evidence="1 2">Belongs to the BolA/IbaG family.</text>
</comment>
<evidence type="ECO:0000313" key="5">
    <source>
        <dbReference type="Proteomes" id="UP001161422"/>
    </source>
</evidence>
<dbReference type="GO" id="GO:0006351">
    <property type="term" value="P:DNA-templated transcription"/>
    <property type="evidence" value="ECO:0007669"/>
    <property type="project" value="TreeGrafter"/>
</dbReference>
<evidence type="ECO:0000313" key="4">
    <source>
        <dbReference type="EMBL" id="GLP96797.1"/>
    </source>
</evidence>
<dbReference type="GO" id="GO:0005829">
    <property type="term" value="C:cytosol"/>
    <property type="evidence" value="ECO:0007669"/>
    <property type="project" value="TreeGrafter"/>
</dbReference>
<dbReference type="PANTHER" id="PTHR46229">
    <property type="entry name" value="BOLA TRANSCRIPTION REGULATOR"/>
    <property type="match status" value="1"/>
</dbReference>
<reference evidence="4" key="2">
    <citation type="submission" date="2023-01" db="EMBL/GenBank/DDBJ databases">
        <title>Draft genome sequence of Paraferrimonas sedimenticola strain NBRC 101628.</title>
        <authorList>
            <person name="Sun Q."/>
            <person name="Mori K."/>
        </authorList>
    </citation>
    <scope>NUCLEOTIDE SEQUENCE</scope>
    <source>
        <strain evidence="4">NBRC 101628</strain>
    </source>
</reference>
<dbReference type="Pfam" id="PF01722">
    <property type="entry name" value="BolA"/>
    <property type="match status" value="1"/>
</dbReference>
<sequence>MQNIIEQKLTQAFAPSHLEVINESHMHRSSADGQSHFKAIIVSEQFDGQRLLQRHRAVNTVLADELAASLHALALHTYTPSEWAQKSEGAPRSPSCTGGH</sequence>
<comment type="caution">
    <text evidence="4">The sequence shown here is derived from an EMBL/GenBank/DDBJ whole genome shotgun (WGS) entry which is preliminary data.</text>
</comment>
<dbReference type="PANTHER" id="PTHR46229:SF2">
    <property type="entry name" value="BOLA-LIKE PROTEIN 1"/>
    <property type="match status" value="1"/>
</dbReference>
<evidence type="ECO:0000256" key="3">
    <source>
        <dbReference type="SAM" id="MobiDB-lite"/>
    </source>
</evidence>
<organism evidence="4 5">
    <name type="scientific">Paraferrimonas sedimenticola</name>
    <dbReference type="NCBI Taxonomy" id="375674"/>
    <lineage>
        <taxon>Bacteria</taxon>
        <taxon>Pseudomonadati</taxon>
        <taxon>Pseudomonadota</taxon>
        <taxon>Gammaproteobacteria</taxon>
        <taxon>Alteromonadales</taxon>
        <taxon>Ferrimonadaceae</taxon>
        <taxon>Paraferrimonas</taxon>
    </lineage>
</organism>
<dbReference type="InterPro" id="IPR036065">
    <property type="entry name" value="BolA-like_sf"/>
</dbReference>
<dbReference type="SUPFAM" id="SSF82657">
    <property type="entry name" value="BolA-like"/>
    <property type="match status" value="1"/>
</dbReference>
<dbReference type="Proteomes" id="UP001161422">
    <property type="component" value="Unassembled WGS sequence"/>
</dbReference>
<dbReference type="InterPro" id="IPR002634">
    <property type="entry name" value="BolA"/>
</dbReference>
<dbReference type="EMBL" id="BSNC01000005">
    <property type="protein sequence ID" value="GLP96797.1"/>
    <property type="molecule type" value="Genomic_DNA"/>
</dbReference>
<keyword evidence="5" id="KW-1185">Reference proteome</keyword>
<dbReference type="PIRSF" id="PIRSF003113">
    <property type="entry name" value="BolA"/>
    <property type="match status" value="1"/>
</dbReference>
<gene>
    <name evidence="4" type="ORF">GCM10007895_21030</name>
</gene>
<evidence type="ECO:0000256" key="1">
    <source>
        <dbReference type="ARBA" id="ARBA00005578"/>
    </source>
</evidence>